<evidence type="ECO:0000256" key="8">
    <source>
        <dbReference type="ARBA" id="ARBA00022737"/>
    </source>
</evidence>
<dbReference type="InterPro" id="IPR002867">
    <property type="entry name" value="IBR_dom"/>
</dbReference>
<keyword evidence="8" id="KW-0677">Repeat</keyword>
<comment type="function">
    <text evidence="3">Might act as an E3 ubiquitin-protein ligase, or as part of E3 complex, which accepts ubiquitin from specific E2 ubiquitin-conjugating enzymes and then transfers it to substrates.</text>
</comment>
<dbReference type="InterPro" id="IPR001841">
    <property type="entry name" value="Znf_RING"/>
</dbReference>
<reference evidence="17" key="1">
    <citation type="submission" date="2024-06" db="EMBL/GenBank/DDBJ databases">
        <authorList>
            <person name="Ryan C."/>
        </authorList>
    </citation>
    <scope>NUCLEOTIDE SEQUENCE [LARGE SCALE GENOMIC DNA]</scope>
</reference>
<dbReference type="Pfam" id="PF01485">
    <property type="entry name" value="IBR"/>
    <property type="match status" value="1"/>
</dbReference>
<feature type="region of interest" description="Disordered" evidence="13">
    <location>
        <begin position="142"/>
        <end position="161"/>
    </location>
</feature>
<dbReference type="EC" id="2.3.2.31" evidence="5"/>
<dbReference type="AlphaFoldDB" id="A0ABC9FG05"/>
<sequence length="687" mass="75312">MDEEKPNPPMSPQEQSKEEEVVVHHPVAMDVEEGAVTQDGHSNTQELVATPNSTEEVVARDAAVVAHIVAEDMLEDKEESGPIERLLPTTMRSRDEEEEDEEQEEEQHIERLPPEMTLEEWLYHFHGGLPGNTNTAAAAVPDAAAEEEDDDLESHGGDNMDDNDIVTTSAHQRRASPFAISEPLITERLGAPADDAPANLTWKARSTGVAPRATTLAQLRVQRNVHWRCTPGHHLGPVGPLRANSIWQARSTGAAPRAPTLAQLRARRNVHWRCARGHHLGPVGPLRANSARQAPSTGASPRAFSSARTTEQEGASNNGLAMPTSPSSDPANSTMQALFASTSYSRAVYPGMEEQEDNGWYDSIARDAQMMEEMEEEDPGLDGTMQSPLQLPISIMAPKEVLRNNHRSLTVAAAEEEEEEEDSLKPEVSLQDIINIRCLTPSELGPDEPGPSKRTRTIIQKPRVPPLADDEVPKFDCGICMETLPIFDLFHGMPCAHRFCGPCMVKYIEGRIRAGKVPVPCPEPACNDAEEGGGVLHPEDCKKSIDFAVFSSWSDQLTERAISPGHRVYCPNRACGVMLESTCAAGKAPAEVPCPACRRPMCGTCGLEWSTDGSGHHDCDQGPDAMLVRGLASERQWKQCPRCRMLVERTIGCNTMTCRCLTIFCYNCGRPKMQVLNGFGLCQCRNY</sequence>
<reference evidence="16 17" key="2">
    <citation type="submission" date="2024-10" db="EMBL/GenBank/DDBJ databases">
        <authorList>
            <person name="Ryan C."/>
        </authorList>
    </citation>
    <scope>NUCLEOTIDE SEQUENCE [LARGE SCALE GENOMIC DNA]</scope>
</reference>
<evidence type="ECO:0000256" key="3">
    <source>
        <dbReference type="ARBA" id="ARBA00003976"/>
    </source>
</evidence>
<evidence type="ECO:0000256" key="13">
    <source>
        <dbReference type="SAM" id="MobiDB-lite"/>
    </source>
</evidence>
<dbReference type="Pfam" id="PF00097">
    <property type="entry name" value="zf-C3HC4"/>
    <property type="match status" value="1"/>
</dbReference>
<dbReference type="Gene3D" id="1.20.120.1750">
    <property type="match status" value="1"/>
</dbReference>
<evidence type="ECO:0000256" key="7">
    <source>
        <dbReference type="ARBA" id="ARBA00022723"/>
    </source>
</evidence>
<dbReference type="InterPro" id="IPR031127">
    <property type="entry name" value="E3_UB_ligase_RBR"/>
</dbReference>
<name>A0ABC9FG05_9POAL</name>
<feature type="region of interest" description="Disordered" evidence="13">
    <location>
        <begin position="75"/>
        <end position="109"/>
    </location>
</feature>
<feature type="compositionally biased region" description="Polar residues" evidence="13">
    <location>
        <begin position="306"/>
        <end position="333"/>
    </location>
</feature>
<dbReference type="PROSITE" id="PS50089">
    <property type="entry name" value="ZF_RING_2"/>
    <property type="match status" value="1"/>
</dbReference>
<evidence type="ECO:0000256" key="4">
    <source>
        <dbReference type="ARBA" id="ARBA00005884"/>
    </source>
</evidence>
<evidence type="ECO:0000259" key="14">
    <source>
        <dbReference type="PROSITE" id="PS50089"/>
    </source>
</evidence>
<dbReference type="InterPro" id="IPR013083">
    <property type="entry name" value="Znf_RING/FYVE/PHD"/>
</dbReference>
<evidence type="ECO:0000313" key="16">
    <source>
        <dbReference type="EMBL" id="CAL5074172.1"/>
    </source>
</evidence>
<dbReference type="PROSITE" id="PS51873">
    <property type="entry name" value="TRIAD"/>
    <property type="match status" value="1"/>
</dbReference>
<evidence type="ECO:0000256" key="9">
    <source>
        <dbReference type="ARBA" id="ARBA00022771"/>
    </source>
</evidence>
<keyword evidence="7" id="KW-0479">Metal-binding</keyword>
<organism evidence="16 17">
    <name type="scientific">Urochloa decumbens</name>
    <dbReference type="NCBI Taxonomy" id="240449"/>
    <lineage>
        <taxon>Eukaryota</taxon>
        <taxon>Viridiplantae</taxon>
        <taxon>Streptophyta</taxon>
        <taxon>Embryophyta</taxon>
        <taxon>Tracheophyta</taxon>
        <taxon>Spermatophyta</taxon>
        <taxon>Magnoliopsida</taxon>
        <taxon>Liliopsida</taxon>
        <taxon>Poales</taxon>
        <taxon>Poaceae</taxon>
        <taxon>PACMAD clade</taxon>
        <taxon>Panicoideae</taxon>
        <taxon>Panicodae</taxon>
        <taxon>Paniceae</taxon>
        <taxon>Melinidinae</taxon>
        <taxon>Urochloa</taxon>
    </lineage>
</organism>
<evidence type="ECO:0000256" key="12">
    <source>
        <dbReference type="PROSITE-ProRule" id="PRU00175"/>
    </source>
</evidence>
<evidence type="ECO:0000256" key="2">
    <source>
        <dbReference type="ARBA" id="ARBA00001947"/>
    </source>
</evidence>
<dbReference type="GO" id="GO:0008270">
    <property type="term" value="F:zinc ion binding"/>
    <property type="evidence" value="ECO:0007669"/>
    <property type="project" value="UniProtKB-KW"/>
</dbReference>
<dbReference type="Proteomes" id="UP001497457">
    <property type="component" value="Chromosome 6rd"/>
</dbReference>
<feature type="domain" description="RING-type" evidence="15">
    <location>
        <begin position="473"/>
        <end position="687"/>
    </location>
</feature>
<evidence type="ECO:0000256" key="6">
    <source>
        <dbReference type="ARBA" id="ARBA00022679"/>
    </source>
</evidence>
<feature type="compositionally biased region" description="Polar residues" evidence="13">
    <location>
        <begin position="290"/>
        <end position="299"/>
    </location>
</feature>
<evidence type="ECO:0000259" key="15">
    <source>
        <dbReference type="PROSITE" id="PS51873"/>
    </source>
</evidence>
<dbReference type="SMART" id="SM00647">
    <property type="entry name" value="IBR"/>
    <property type="match status" value="2"/>
</dbReference>
<evidence type="ECO:0000256" key="11">
    <source>
        <dbReference type="ARBA" id="ARBA00022833"/>
    </source>
</evidence>
<keyword evidence="17" id="KW-1185">Reference proteome</keyword>
<dbReference type="InterPro" id="IPR017907">
    <property type="entry name" value="Znf_RING_CS"/>
</dbReference>
<protein>
    <recommendedName>
        <fullName evidence="5">RBR-type E3 ubiquitin transferase</fullName>
        <ecNumber evidence="5">2.3.2.31</ecNumber>
    </recommendedName>
</protein>
<dbReference type="PROSITE" id="PS00518">
    <property type="entry name" value="ZF_RING_1"/>
    <property type="match status" value="1"/>
</dbReference>
<feature type="region of interest" description="Disordered" evidence="13">
    <location>
        <begin position="1"/>
        <end position="21"/>
    </location>
</feature>
<evidence type="ECO:0000313" key="17">
    <source>
        <dbReference type="Proteomes" id="UP001497457"/>
    </source>
</evidence>
<dbReference type="SUPFAM" id="SSF57850">
    <property type="entry name" value="RING/U-box"/>
    <property type="match status" value="2"/>
</dbReference>
<accession>A0ABC9FG05</accession>
<feature type="compositionally biased region" description="Acidic residues" evidence="13">
    <location>
        <begin position="96"/>
        <end position="105"/>
    </location>
</feature>
<dbReference type="InterPro" id="IPR018957">
    <property type="entry name" value="Znf_C3HC4_RING-type"/>
</dbReference>
<dbReference type="CDD" id="cd22584">
    <property type="entry name" value="Rcat_RBR_unk"/>
    <property type="match status" value="1"/>
</dbReference>
<keyword evidence="9 12" id="KW-0863">Zinc-finger</keyword>
<dbReference type="PANTHER" id="PTHR11685">
    <property type="entry name" value="RBR FAMILY RING FINGER AND IBR DOMAIN-CONTAINING"/>
    <property type="match status" value="1"/>
</dbReference>
<evidence type="ECO:0000256" key="10">
    <source>
        <dbReference type="ARBA" id="ARBA00022786"/>
    </source>
</evidence>
<dbReference type="EMBL" id="OZ075116">
    <property type="protein sequence ID" value="CAL5074172.1"/>
    <property type="molecule type" value="Genomic_DNA"/>
</dbReference>
<evidence type="ECO:0000256" key="1">
    <source>
        <dbReference type="ARBA" id="ARBA00001798"/>
    </source>
</evidence>
<comment type="catalytic activity">
    <reaction evidence="1">
        <text>[E2 ubiquitin-conjugating enzyme]-S-ubiquitinyl-L-cysteine + [acceptor protein]-L-lysine = [E2 ubiquitin-conjugating enzyme]-L-cysteine + [acceptor protein]-N(6)-ubiquitinyl-L-lysine.</text>
        <dbReference type="EC" id="2.3.2.31"/>
    </reaction>
</comment>
<dbReference type="InterPro" id="IPR044066">
    <property type="entry name" value="TRIAD_supradom"/>
</dbReference>
<feature type="domain" description="RING-type" evidence="14">
    <location>
        <begin position="477"/>
        <end position="522"/>
    </location>
</feature>
<keyword evidence="10" id="KW-0833">Ubl conjugation pathway</keyword>
<gene>
    <name evidence="16" type="ORF">URODEC1_LOCUS105053</name>
</gene>
<dbReference type="Gene3D" id="3.30.40.10">
    <property type="entry name" value="Zinc/RING finger domain, C3HC4 (zinc finger)"/>
    <property type="match status" value="1"/>
</dbReference>
<dbReference type="GO" id="GO:0061630">
    <property type="term" value="F:ubiquitin protein ligase activity"/>
    <property type="evidence" value="ECO:0007669"/>
    <property type="project" value="UniProtKB-EC"/>
</dbReference>
<keyword evidence="11" id="KW-0862">Zinc</keyword>
<feature type="region of interest" description="Disordered" evidence="13">
    <location>
        <begin position="278"/>
        <end position="333"/>
    </location>
</feature>
<comment type="similarity">
    <text evidence="4">Belongs to the RBR family. Ariadne subfamily.</text>
</comment>
<proteinExistence type="inferred from homology"/>
<comment type="cofactor">
    <cofactor evidence="2">
        <name>Zn(2+)</name>
        <dbReference type="ChEBI" id="CHEBI:29105"/>
    </cofactor>
</comment>
<evidence type="ECO:0000256" key="5">
    <source>
        <dbReference type="ARBA" id="ARBA00012251"/>
    </source>
</evidence>
<keyword evidence="6" id="KW-0808">Transferase</keyword>